<dbReference type="InterPro" id="IPR011992">
    <property type="entry name" value="EF-hand-dom_pair"/>
</dbReference>
<dbReference type="SUPFAM" id="SSF47473">
    <property type="entry name" value="EF-hand"/>
    <property type="match status" value="1"/>
</dbReference>
<evidence type="ECO:0000313" key="1">
    <source>
        <dbReference type="EMBL" id="EKX35279.1"/>
    </source>
</evidence>
<dbReference type="KEGG" id="gtt:GUITHDRAFT_146587"/>
<organism evidence="1">
    <name type="scientific">Guillardia theta (strain CCMP2712)</name>
    <name type="common">Cryptophyte</name>
    <dbReference type="NCBI Taxonomy" id="905079"/>
    <lineage>
        <taxon>Eukaryota</taxon>
        <taxon>Cryptophyceae</taxon>
        <taxon>Pyrenomonadales</taxon>
        <taxon>Geminigeraceae</taxon>
        <taxon>Guillardia</taxon>
    </lineage>
</organism>
<dbReference type="RefSeq" id="XP_005822259.1">
    <property type="nucleotide sequence ID" value="XM_005822202.1"/>
</dbReference>
<evidence type="ECO:0008006" key="4">
    <source>
        <dbReference type="Google" id="ProtNLM"/>
    </source>
</evidence>
<dbReference type="AlphaFoldDB" id="L1IHA7"/>
<gene>
    <name evidence="1" type="ORF">GUITHDRAFT_146587</name>
</gene>
<reference evidence="2" key="3">
    <citation type="submission" date="2015-06" db="UniProtKB">
        <authorList>
            <consortium name="EnsemblProtists"/>
        </authorList>
    </citation>
    <scope>IDENTIFICATION</scope>
</reference>
<proteinExistence type="predicted"/>
<keyword evidence="3" id="KW-1185">Reference proteome</keyword>
<evidence type="ECO:0000313" key="2">
    <source>
        <dbReference type="EnsemblProtists" id="EKX35279"/>
    </source>
</evidence>
<dbReference type="EnsemblProtists" id="EKX35279">
    <property type="protein sequence ID" value="EKX35279"/>
    <property type="gene ID" value="GUITHDRAFT_146587"/>
</dbReference>
<reference evidence="3" key="2">
    <citation type="submission" date="2012-11" db="EMBL/GenBank/DDBJ databases">
        <authorList>
            <person name="Kuo A."/>
            <person name="Curtis B.A."/>
            <person name="Tanifuji G."/>
            <person name="Burki F."/>
            <person name="Gruber A."/>
            <person name="Irimia M."/>
            <person name="Maruyama S."/>
            <person name="Arias M.C."/>
            <person name="Ball S.G."/>
            <person name="Gile G.H."/>
            <person name="Hirakawa Y."/>
            <person name="Hopkins J.F."/>
            <person name="Rensing S.A."/>
            <person name="Schmutz J."/>
            <person name="Symeonidi A."/>
            <person name="Elias M."/>
            <person name="Eveleigh R.J."/>
            <person name="Herman E.K."/>
            <person name="Klute M.J."/>
            <person name="Nakayama T."/>
            <person name="Obornik M."/>
            <person name="Reyes-Prieto A."/>
            <person name="Armbrust E.V."/>
            <person name="Aves S.J."/>
            <person name="Beiko R.G."/>
            <person name="Coutinho P."/>
            <person name="Dacks J.B."/>
            <person name="Durnford D.G."/>
            <person name="Fast N.M."/>
            <person name="Green B.R."/>
            <person name="Grisdale C."/>
            <person name="Hempe F."/>
            <person name="Henrissat B."/>
            <person name="Hoppner M.P."/>
            <person name="Ishida K.-I."/>
            <person name="Kim E."/>
            <person name="Koreny L."/>
            <person name="Kroth P.G."/>
            <person name="Liu Y."/>
            <person name="Malik S.-B."/>
            <person name="Maier U.G."/>
            <person name="McRose D."/>
            <person name="Mock T."/>
            <person name="Neilson J.A."/>
            <person name="Onodera N.T."/>
            <person name="Poole A.M."/>
            <person name="Pritham E.J."/>
            <person name="Richards T.A."/>
            <person name="Rocap G."/>
            <person name="Roy S.W."/>
            <person name="Sarai C."/>
            <person name="Schaack S."/>
            <person name="Shirato S."/>
            <person name="Slamovits C.H."/>
            <person name="Spencer D.F."/>
            <person name="Suzuki S."/>
            <person name="Worden A.Z."/>
            <person name="Zauner S."/>
            <person name="Barry K."/>
            <person name="Bell C."/>
            <person name="Bharti A.K."/>
            <person name="Crow J.A."/>
            <person name="Grimwood J."/>
            <person name="Kramer R."/>
            <person name="Lindquist E."/>
            <person name="Lucas S."/>
            <person name="Salamov A."/>
            <person name="McFadden G.I."/>
            <person name="Lane C.E."/>
            <person name="Keeling P.J."/>
            <person name="Gray M.W."/>
            <person name="Grigoriev I.V."/>
            <person name="Archibald J.M."/>
        </authorList>
    </citation>
    <scope>NUCLEOTIDE SEQUENCE</scope>
    <source>
        <strain evidence="3">CCMP2712</strain>
    </source>
</reference>
<dbReference type="GeneID" id="17292017"/>
<dbReference type="EMBL" id="JH993093">
    <property type="protein sequence ID" value="EKX35279.1"/>
    <property type="molecule type" value="Genomic_DNA"/>
</dbReference>
<reference evidence="1 3" key="1">
    <citation type="journal article" date="2012" name="Nature">
        <title>Algal genomes reveal evolutionary mosaicism and the fate of nucleomorphs.</title>
        <authorList>
            <consortium name="DOE Joint Genome Institute"/>
            <person name="Curtis B.A."/>
            <person name="Tanifuji G."/>
            <person name="Burki F."/>
            <person name="Gruber A."/>
            <person name="Irimia M."/>
            <person name="Maruyama S."/>
            <person name="Arias M.C."/>
            <person name="Ball S.G."/>
            <person name="Gile G.H."/>
            <person name="Hirakawa Y."/>
            <person name="Hopkins J.F."/>
            <person name="Kuo A."/>
            <person name="Rensing S.A."/>
            <person name="Schmutz J."/>
            <person name="Symeonidi A."/>
            <person name="Elias M."/>
            <person name="Eveleigh R.J."/>
            <person name="Herman E.K."/>
            <person name="Klute M.J."/>
            <person name="Nakayama T."/>
            <person name="Obornik M."/>
            <person name="Reyes-Prieto A."/>
            <person name="Armbrust E.V."/>
            <person name="Aves S.J."/>
            <person name="Beiko R.G."/>
            <person name="Coutinho P."/>
            <person name="Dacks J.B."/>
            <person name="Durnford D.G."/>
            <person name="Fast N.M."/>
            <person name="Green B.R."/>
            <person name="Grisdale C.J."/>
            <person name="Hempel F."/>
            <person name="Henrissat B."/>
            <person name="Hoppner M.P."/>
            <person name="Ishida K."/>
            <person name="Kim E."/>
            <person name="Koreny L."/>
            <person name="Kroth P.G."/>
            <person name="Liu Y."/>
            <person name="Malik S.B."/>
            <person name="Maier U.G."/>
            <person name="McRose D."/>
            <person name="Mock T."/>
            <person name="Neilson J.A."/>
            <person name="Onodera N.T."/>
            <person name="Poole A.M."/>
            <person name="Pritham E.J."/>
            <person name="Richards T.A."/>
            <person name="Rocap G."/>
            <person name="Roy S.W."/>
            <person name="Sarai C."/>
            <person name="Schaack S."/>
            <person name="Shirato S."/>
            <person name="Slamovits C.H."/>
            <person name="Spencer D.F."/>
            <person name="Suzuki S."/>
            <person name="Worden A.Z."/>
            <person name="Zauner S."/>
            <person name="Barry K."/>
            <person name="Bell C."/>
            <person name="Bharti A.K."/>
            <person name="Crow J.A."/>
            <person name="Grimwood J."/>
            <person name="Kramer R."/>
            <person name="Lindquist E."/>
            <person name="Lucas S."/>
            <person name="Salamov A."/>
            <person name="McFadden G.I."/>
            <person name="Lane C.E."/>
            <person name="Keeling P.J."/>
            <person name="Gray M.W."/>
            <person name="Grigoriev I.V."/>
            <person name="Archibald J.M."/>
        </authorList>
    </citation>
    <scope>NUCLEOTIDE SEQUENCE</scope>
    <source>
        <strain evidence="1 3">CCMP2712</strain>
    </source>
</reference>
<protein>
    <recommendedName>
        <fullName evidence="4">EF-hand domain-containing protein</fullName>
    </recommendedName>
</protein>
<dbReference type="Proteomes" id="UP000011087">
    <property type="component" value="Unassembled WGS sequence"/>
</dbReference>
<sequence>MGDEKSQYVCKLKSIEQAFDVGESVLDPVLQRVKQKPIKELSHVDFKIQLKELEIDITERDFFCALERHGRDMAIMRNSFLDSKVSGQIMNSIVDRARLNAKWSIWLERRFEKNKVLSLIKHELEQKQNYKSTLPITDFEVAPPQDVLGGLGLEPSKISISSAQGADQAWDAPAQRMLFEILHVEDRTEIETIFAVYDFHGNDKMKKRDLCATLISCGWNQHVLDSLGISNKKDEEIDLESFLNLVIIHGVYRWST</sequence>
<accession>L1IHA7</accession>
<evidence type="ECO:0000313" key="3">
    <source>
        <dbReference type="Proteomes" id="UP000011087"/>
    </source>
</evidence>
<dbReference type="HOGENOM" id="CLU_1087553_0_0_1"/>
<dbReference type="PaxDb" id="55529-EKX35279"/>
<name>L1IHA7_GUITC</name>